<dbReference type="InterPro" id="IPR001024">
    <property type="entry name" value="PLAT/LH2_dom"/>
</dbReference>
<sequence length="599" mass="65883">MGVSILIRNRMLGTVGNIVDRVDDGDSILTAAQTVGSVSSNSDQMPIENQDSGSFAIEKMGDKAKNLGDQGPEMANEIASSILGATGNTFDAAIKTVPMAQENFTDPGLLEPEEEKPPVILPAKITAPLEFYECDDCDDFPDEVYEEILVQEEIQFEKEEETRKHTAEIAKRTFNGVSGAGLALASSSSNGSNMTKIQQKNMALIVGKKNLNDTENESETEFSTEGGLSIVMPVISNVVNTSNSSMPSSIVTSMIASNENPLQSSKSKASGMIVSLKLTDDFGNPIVVNNTAEPFNIKVPASVPAPFFKAYVNQTGINYHKLFLATKASSLHFVIKPEIPGDIYHIYIKYSKTKVTTVYPDEKHHDYAFTSPNLLYTDPSNELMYTAFISNNETKGNGTYYIGVKLAVASNLSRIWLNETNSTHYISYYNIRIFSTACKYWKEDTNEWGTDGCYVGPNTIHNMTECLCYHLTTFGTDFYVPPNTIDFSTVFGKFKDLSENAAVFATVVSILGVYILSVIYFRYRDKKDLVKWGATPLADNLPTDRYFYLVSVQTGVGKTTGTTSKIGFVLSGDQADSGVRKLTDDKRKVSKILLNECIK</sequence>
<reference evidence="8 9" key="1">
    <citation type="journal article" date="2018" name="Sci. Rep.">
        <title>Genomic signatures of local adaptation to the degree of environmental predictability in rotifers.</title>
        <authorList>
            <person name="Franch-Gras L."/>
            <person name="Hahn C."/>
            <person name="Garcia-Roger E.M."/>
            <person name="Carmona M.J."/>
            <person name="Serra M."/>
            <person name="Gomez A."/>
        </authorList>
    </citation>
    <scope>NUCLEOTIDE SEQUENCE [LARGE SCALE GENOMIC DNA]</scope>
    <source>
        <strain evidence="8">HYR1</strain>
    </source>
</reference>
<evidence type="ECO:0000313" key="8">
    <source>
        <dbReference type="EMBL" id="RNA02529.1"/>
    </source>
</evidence>
<dbReference type="AlphaFoldDB" id="A0A3M7PUB4"/>
<comment type="subcellular location">
    <subcellularLocation>
        <location evidence="1">Membrane</location>
    </subcellularLocation>
</comment>
<dbReference type="Pfam" id="PF01825">
    <property type="entry name" value="GPS"/>
    <property type="match status" value="1"/>
</dbReference>
<evidence type="ECO:0000256" key="5">
    <source>
        <dbReference type="PROSITE-ProRule" id="PRU00152"/>
    </source>
</evidence>
<dbReference type="InterPro" id="IPR051223">
    <property type="entry name" value="Polycystin"/>
</dbReference>
<dbReference type="STRING" id="10195.A0A3M7PUB4"/>
<evidence type="ECO:0000256" key="3">
    <source>
        <dbReference type="ARBA" id="ARBA00022989"/>
    </source>
</evidence>
<evidence type="ECO:0000313" key="9">
    <source>
        <dbReference type="Proteomes" id="UP000276133"/>
    </source>
</evidence>
<proteinExistence type="predicted"/>
<evidence type="ECO:0000256" key="1">
    <source>
        <dbReference type="ARBA" id="ARBA00004370"/>
    </source>
</evidence>
<protein>
    <submittedName>
        <fullName evidence="8">Polycystic kidney disease 1-like 2</fullName>
    </submittedName>
</protein>
<name>A0A3M7PUB4_BRAPC</name>
<keyword evidence="9" id="KW-1185">Reference proteome</keyword>
<comment type="caution">
    <text evidence="5">Lacks conserved residue(s) required for the propagation of feature annotation.</text>
</comment>
<dbReference type="InterPro" id="IPR046338">
    <property type="entry name" value="GAIN_dom_sf"/>
</dbReference>
<evidence type="ECO:0000259" key="7">
    <source>
        <dbReference type="PROSITE" id="PS50095"/>
    </source>
</evidence>
<dbReference type="SMART" id="SM00303">
    <property type="entry name" value="GPS"/>
    <property type="match status" value="1"/>
</dbReference>
<dbReference type="EMBL" id="REGN01008843">
    <property type="protein sequence ID" value="RNA02529.1"/>
    <property type="molecule type" value="Genomic_DNA"/>
</dbReference>
<gene>
    <name evidence="8" type="ORF">BpHYR1_023186</name>
</gene>
<dbReference type="PANTHER" id="PTHR10877:SF194">
    <property type="entry name" value="LOCATION OF VULVA DEFECTIVE 1"/>
    <property type="match status" value="1"/>
</dbReference>
<evidence type="ECO:0000256" key="2">
    <source>
        <dbReference type="ARBA" id="ARBA00022692"/>
    </source>
</evidence>
<keyword evidence="4 6" id="KW-0472">Membrane</keyword>
<feature type="domain" description="PLAT" evidence="7">
    <location>
        <begin position="546"/>
        <end position="599"/>
    </location>
</feature>
<dbReference type="GO" id="GO:0016020">
    <property type="term" value="C:membrane"/>
    <property type="evidence" value="ECO:0007669"/>
    <property type="project" value="UniProtKB-SubCell"/>
</dbReference>
<dbReference type="Gene3D" id="2.60.220.50">
    <property type="match status" value="1"/>
</dbReference>
<comment type="caution">
    <text evidence="8">The sequence shown here is derived from an EMBL/GenBank/DDBJ whole genome shotgun (WGS) entry which is preliminary data.</text>
</comment>
<accession>A0A3M7PUB4</accession>
<dbReference type="GO" id="GO:0050982">
    <property type="term" value="P:detection of mechanical stimulus"/>
    <property type="evidence" value="ECO:0007669"/>
    <property type="project" value="TreeGrafter"/>
</dbReference>
<feature type="transmembrane region" description="Helical" evidence="6">
    <location>
        <begin position="501"/>
        <end position="521"/>
    </location>
</feature>
<dbReference type="PANTHER" id="PTHR10877">
    <property type="entry name" value="POLYCYSTIN FAMILY MEMBER"/>
    <property type="match status" value="1"/>
</dbReference>
<dbReference type="OrthoDB" id="10039908at2759"/>
<evidence type="ECO:0000256" key="4">
    <source>
        <dbReference type="ARBA" id="ARBA00023136"/>
    </source>
</evidence>
<dbReference type="PROSITE" id="PS50095">
    <property type="entry name" value="PLAT"/>
    <property type="match status" value="1"/>
</dbReference>
<dbReference type="InterPro" id="IPR000203">
    <property type="entry name" value="GPS"/>
</dbReference>
<organism evidence="8 9">
    <name type="scientific">Brachionus plicatilis</name>
    <name type="common">Marine rotifer</name>
    <name type="synonym">Brachionus muelleri</name>
    <dbReference type="NCBI Taxonomy" id="10195"/>
    <lineage>
        <taxon>Eukaryota</taxon>
        <taxon>Metazoa</taxon>
        <taxon>Spiralia</taxon>
        <taxon>Gnathifera</taxon>
        <taxon>Rotifera</taxon>
        <taxon>Eurotatoria</taxon>
        <taxon>Monogononta</taxon>
        <taxon>Pseudotrocha</taxon>
        <taxon>Ploima</taxon>
        <taxon>Brachionidae</taxon>
        <taxon>Brachionus</taxon>
    </lineage>
</organism>
<evidence type="ECO:0000256" key="6">
    <source>
        <dbReference type="SAM" id="Phobius"/>
    </source>
</evidence>
<keyword evidence="2 6" id="KW-0812">Transmembrane</keyword>
<dbReference type="GO" id="GO:0005262">
    <property type="term" value="F:calcium channel activity"/>
    <property type="evidence" value="ECO:0007669"/>
    <property type="project" value="TreeGrafter"/>
</dbReference>
<dbReference type="Proteomes" id="UP000276133">
    <property type="component" value="Unassembled WGS sequence"/>
</dbReference>
<keyword evidence="3 6" id="KW-1133">Transmembrane helix</keyword>